<evidence type="ECO:0000256" key="1">
    <source>
        <dbReference type="ARBA" id="ARBA00002286"/>
    </source>
</evidence>
<dbReference type="EMBL" id="SNYA01000016">
    <property type="protein sequence ID" value="TDP88884.1"/>
    <property type="molecule type" value="Genomic_DNA"/>
</dbReference>
<sequence>MCLLLRVDRRRFYEWRARVAAGPSPRQQRAEELTAQIVEFHAASDGTYGAPRIHADLQNAGVTVSRKTVAKLMRAEGITGISPATWHPPTTVPGADPFPVPDLIEREFDQGGRDIAWFSDVTYLRTGEGWAYLCVVHDGHTRRVLGRTVPDSMHTDLVEQALRQAVALRGELPGKLIFHADRGTQYTSGQFADAARELGLLRSMGRTGVCWDNAAAESFWSVFKNEYYHRHVFATIDDARRGAYAWIDGWYNARRRHSAIGYLSPLEYGRRQLTLAA</sequence>
<comment type="caution">
    <text evidence="3">The sequence shown here is derived from an EMBL/GenBank/DDBJ whole genome shotgun (WGS) entry which is preliminary data.</text>
</comment>
<dbReference type="InterPro" id="IPR001584">
    <property type="entry name" value="Integrase_cat-core"/>
</dbReference>
<dbReference type="AlphaFoldDB" id="A0A4R6RQG3"/>
<evidence type="ECO:0000313" key="3">
    <source>
        <dbReference type="EMBL" id="TDP88884.1"/>
    </source>
</evidence>
<protein>
    <submittedName>
        <fullName evidence="3">Transposase InsO family protein</fullName>
    </submittedName>
</protein>
<dbReference type="Proteomes" id="UP000295601">
    <property type="component" value="Unassembled WGS sequence"/>
</dbReference>
<accession>A0A4R6RQG3</accession>
<dbReference type="OrthoDB" id="4426778at2"/>
<dbReference type="Gene3D" id="3.30.420.10">
    <property type="entry name" value="Ribonuclease H-like superfamily/Ribonuclease H"/>
    <property type="match status" value="1"/>
</dbReference>
<dbReference type="Pfam" id="PF13276">
    <property type="entry name" value="HTH_21"/>
    <property type="match status" value="1"/>
</dbReference>
<dbReference type="Pfam" id="PF13333">
    <property type="entry name" value="rve_2"/>
    <property type="match status" value="1"/>
</dbReference>
<dbReference type="PROSITE" id="PS50994">
    <property type="entry name" value="INTEGRASE"/>
    <property type="match status" value="1"/>
</dbReference>
<dbReference type="PANTHER" id="PTHR46889">
    <property type="entry name" value="TRANSPOSASE INSF FOR INSERTION SEQUENCE IS3B-RELATED"/>
    <property type="match status" value="1"/>
</dbReference>
<reference evidence="3 4" key="1">
    <citation type="submission" date="2019-03" db="EMBL/GenBank/DDBJ databases">
        <title>Genomic analyses of the natural microbiome of Caenorhabditis elegans.</title>
        <authorList>
            <person name="Samuel B."/>
        </authorList>
    </citation>
    <scope>NUCLEOTIDE SEQUENCE [LARGE SCALE GENOMIC DNA]</scope>
    <source>
        <strain evidence="3 4">JUb18</strain>
    </source>
</reference>
<comment type="function">
    <text evidence="1">Involved in the transposition of the insertion sequence.</text>
</comment>
<evidence type="ECO:0000259" key="2">
    <source>
        <dbReference type="PROSITE" id="PS50994"/>
    </source>
</evidence>
<dbReference type="SUPFAM" id="SSF53098">
    <property type="entry name" value="Ribonuclease H-like"/>
    <property type="match status" value="1"/>
</dbReference>
<dbReference type="PANTHER" id="PTHR46889:SF4">
    <property type="entry name" value="TRANSPOSASE INSO FOR INSERTION SEQUENCE ELEMENT IS911B-RELATED"/>
    <property type="match status" value="1"/>
</dbReference>
<dbReference type="GO" id="GO:0015074">
    <property type="term" value="P:DNA integration"/>
    <property type="evidence" value="ECO:0007669"/>
    <property type="project" value="InterPro"/>
</dbReference>
<dbReference type="NCBIfam" id="NF033516">
    <property type="entry name" value="transpos_IS3"/>
    <property type="match status" value="1"/>
</dbReference>
<dbReference type="InterPro" id="IPR036397">
    <property type="entry name" value="RNaseH_sf"/>
</dbReference>
<evidence type="ECO:0000313" key="4">
    <source>
        <dbReference type="Proteomes" id="UP000295601"/>
    </source>
</evidence>
<organism evidence="3 4">
    <name type="scientific">Leucobacter luti</name>
    <dbReference type="NCBI Taxonomy" id="340320"/>
    <lineage>
        <taxon>Bacteria</taxon>
        <taxon>Bacillati</taxon>
        <taxon>Actinomycetota</taxon>
        <taxon>Actinomycetes</taxon>
        <taxon>Micrococcales</taxon>
        <taxon>Microbacteriaceae</taxon>
        <taxon>Leucobacter</taxon>
    </lineage>
</organism>
<dbReference type="InterPro" id="IPR012337">
    <property type="entry name" value="RNaseH-like_sf"/>
</dbReference>
<proteinExistence type="predicted"/>
<feature type="domain" description="Integrase catalytic" evidence="2">
    <location>
        <begin position="95"/>
        <end position="273"/>
    </location>
</feature>
<dbReference type="InterPro" id="IPR050900">
    <property type="entry name" value="Transposase_IS3/IS150/IS904"/>
</dbReference>
<dbReference type="InterPro" id="IPR048020">
    <property type="entry name" value="Transpos_IS3"/>
</dbReference>
<dbReference type="InterPro" id="IPR025948">
    <property type="entry name" value="HTH-like_dom"/>
</dbReference>
<gene>
    <name evidence="3" type="ORF">EDF62_3527</name>
</gene>
<dbReference type="GO" id="GO:0003676">
    <property type="term" value="F:nucleic acid binding"/>
    <property type="evidence" value="ECO:0007669"/>
    <property type="project" value="InterPro"/>
</dbReference>
<dbReference type="Pfam" id="PF00665">
    <property type="entry name" value="rve"/>
    <property type="match status" value="1"/>
</dbReference>
<name>A0A4R6RQG3_9MICO</name>
<keyword evidence="4" id="KW-1185">Reference proteome</keyword>